<evidence type="ECO:0000256" key="2">
    <source>
        <dbReference type="ARBA" id="ARBA00022617"/>
    </source>
</evidence>
<name>A0AAV1B3F9_VICFA</name>
<dbReference type="EMBL" id="OX451741">
    <property type="protein sequence ID" value="CAI8617096.1"/>
    <property type="molecule type" value="Genomic_DNA"/>
</dbReference>
<evidence type="ECO:0000256" key="4">
    <source>
        <dbReference type="ARBA" id="ARBA00023002"/>
    </source>
</evidence>
<evidence type="ECO:0000313" key="9">
    <source>
        <dbReference type="EMBL" id="CAI8617086.1"/>
    </source>
</evidence>
<dbReference type="AlphaFoldDB" id="A0AAV1B3F9"/>
<keyword evidence="14" id="KW-1185">Reference proteome</keyword>
<evidence type="ECO:0000313" key="12">
    <source>
        <dbReference type="EMBL" id="CAI8617095.1"/>
    </source>
</evidence>
<dbReference type="SUPFAM" id="SSF48264">
    <property type="entry name" value="Cytochrome P450"/>
    <property type="match status" value="1"/>
</dbReference>
<keyword evidence="2 7" id="KW-0349">Heme</keyword>
<dbReference type="Pfam" id="PF00067">
    <property type="entry name" value="p450"/>
    <property type="match status" value="1"/>
</dbReference>
<dbReference type="GO" id="GO:0004497">
    <property type="term" value="F:monooxygenase activity"/>
    <property type="evidence" value="ECO:0007669"/>
    <property type="project" value="UniProtKB-KW"/>
</dbReference>
<evidence type="ECO:0000256" key="8">
    <source>
        <dbReference type="RuleBase" id="RU000461"/>
    </source>
</evidence>
<evidence type="ECO:0000256" key="3">
    <source>
        <dbReference type="ARBA" id="ARBA00022723"/>
    </source>
</evidence>
<dbReference type="PANTHER" id="PTHR47950">
    <property type="entry name" value="CYTOCHROME P450, FAMILY 76, SUBFAMILY C, POLYPEPTIDE 5-RELATED"/>
    <property type="match status" value="1"/>
</dbReference>
<dbReference type="EMBL" id="OX451741">
    <property type="protein sequence ID" value="CAI8617095.1"/>
    <property type="molecule type" value="Genomic_DNA"/>
</dbReference>
<dbReference type="PANTHER" id="PTHR47950:SF4">
    <property type="entry name" value="GERANIOL 8-HYDROXYLASE-LIKE"/>
    <property type="match status" value="1"/>
</dbReference>
<evidence type="ECO:0000256" key="1">
    <source>
        <dbReference type="ARBA" id="ARBA00010617"/>
    </source>
</evidence>
<evidence type="ECO:0000256" key="6">
    <source>
        <dbReference type="ARBA" id="ARBA00023033"/>
    </source>
</evidence>
<keyword evidence="6 8" id="KW-0503">Monooxygenase</keyword>
<keyword evidence="5 7" id="KW-0408">Iron</keyword>
<dbReference type="EMBL" id="OX451741">
    <property type="protein sequence ID" value="CAI8617092.1"/>
    <property type="molecule type" value="Genomic_DNA"/>
</dbReference>
<dbReference type="PRINTS" id="PR00463">
    <property type="entry name" value="EP450I"/>
</dbReference>
<protein>
    <recommendedName>
        <fullName evidence="15">Cytochrome P450</fullName>
    </recommendedName>
</protein>
<dbReference type="InterPro" id="IPR001128">
    <property type="entry name" value="Cyt_P450"/>
</dbReference>
<proteinExistence type="inferred from homology"/>
<dbReference type="InterPro" id="IPR036396">
    <property type="entry name" value="Cyt_P450_sf"/>
</dbReference>
<evidence type="ECO:0000256" key="7">
    <source>
        <dbReference type="PIRSR" id="PIRSR602401-1"/>
    </source>
</evidence>
<comment type="cofactor">
    <cofactor evidence="7">
        <name>heme</name>
        <dbReference type="ChEBI" id="CHEBI:30413"/>
    </cofactor>
</comment>
<feature type="binding site" description="axial binding residue" evidence="7">
    <location>
        <position position="441"/>
    </location>
    <ligand>
        <name>heme</name>
        <dbReference type="ChEBI" id="CHEBI:30413"/>
    </ligand>
    <ligandPart>
        <name>Fe</name>
        <dbReference type="ChEBI" id="CHEBI:18248"/>
    </ligandPart>
</feature>
<gene>
    <name evidence="9" type="ORF">VFH_VI059480</name>
    <name evidence="10" type="ORF">VFH_VI059680</name>
    <name evidence="11" type="ORF">VFH_VI059760</name>
    <name evidence="12" type="ORF">VFH_VI059800</name>
    <name evidence="13" type="ORF">VFH_VI059840</name>
</gene>
<dbReference type="EMBL" id="OX451741">
    <property type="protein sequence ID" value="CAI8617086.1"/>
    <property type="molecule type" value="Genomic_DNA"/>
</dbReference>
<dbReference type="CDD" id="cd11073">
    <property type="entry name" value="CYP76-like"/>
    <property type="match status" value="1"/>
</dbReference>
<organism evidence="12 14">
    <name type="scientific">Vicia faba</name>
    <name type="common">Broad bean</name>
    <name type="synonym">Faba vulgaris</name>
    <dbReference type="NCBI Taxonomy" id="3906"/>
    <lineage>
        <taxon>Eukaryota</taxon>
        <taxon>Viridiplantae</taxon>
        <taxon>Streptophyta</taxon>
        <taxon>Embryophyta</taxon>
        <taxon>Tracheophyta</taxon>
        <taxon>Spermatophyta</taxon>
        <taxon>Magnoliopsida</taxon>
        <taxon>eudicotyledons</taxon>
        <taxon>Gunneridae</taxon>
        <taxon>Pentapetalae</taxon>
        <taxon>rosids</taxon>
        <taxon>fabids</taxon>
        <taxon>Fabales</taxon>
        <taxon>Fabaceae</taxon>
        <taxon>Papilionoideae</taxon>
        <taxon>50 kb inversion clade</taxon>
        <taxon>NPAAA clade</taxon>
        <taxon>Hologalegina</taxon>
        <taxon>IRL clade</taxon>
        <taxon>Fabeae</taxon>
        <taxon>Vicia</taxon>
    </lineage>
</organism>
<evidence type="ECO:0000313" key="11">
    <source>
        <dbReference type="EMBL" id="CAI8617094.1"/>
    </source>
</evidence>
<dbReference type="GO" id="GO:0020037">
    <property type="term" value="F:heme binding"/>
    <property type="evidence" value="ECO:0007669"/>
    <property type="project" value="InterPro"/>
</dbReference>
<evidence type="ECO:0000313" key="10">
    <source>
        <dbReference type="EMBL" id="CAI8617092.1"/>
    </source>
</evidence>
<dbReference type="FunFam" id="1.10.630.10:FF:000007">
    <property type="entry name" value="Cytochrome P450 76C4"/>
    <property type="match status" value="1"/>
</dbReference>
<dbReference type="GO" id="GO:0016705">
    <property type="term" value="F:oxidoreductase activity, acting on paired donors, with incorporation or reduction of molecular oxygen"/>
    <property type="evidence" value="ECO:0007669"/>
    <property type="project" value="InterPro"/>
</dbReference>
<evidence type="ECO:0000313" key="13">
    <source>
        <dbReference type="EMBL" id="CAI8617096.1"/>
    </source>
</evidence>
<dbReference type="PROSITE" id="PS00086">
    <property type="entry name" value="CYTOCHROME_P450"/>
    <property type="match status" value="1"/>
</dbReference>
<evidence type="ECO:0000256" key="5">
    <source>
        <dbReference type="ARBA" id="ARBA00023004"/>
    </source>
</evidence>
<comment type="similarity">
    <text evidence="1 8">Belongs to the cytochrome P450 family.</text>
</comment>
<dbReference type="PRINTS" id="PR00385">
    <property type="entry name" value="P450"/>
</dbReference>
<keyword evidence="3 7" id="KW-0479">Metal-binding</keyword>
<dbReference type="Gene3D" id="1.10.630.10">
    <property type="entry name" value="Cytochrome P450"/>
    <property type="match status" value="1"/>
</dbReference>
<keyword evidence="4 8" id="KW-0560">Oxidoreductase</keyword>
<dbReference type="GO" id="GO:0005506">
    <property type="term" value="F:iron ion binding"/>
    <property type="evidence" value="ECO:0007669"/>
    <property type="project" value="InterPro"/>
</dbReference>
<reference evidence="12 14" key="1">
    <citation type="submission" date="2023-01" db="EMBL/GenBank/DDBJ databases">
        <authorList>
            <person name="Kreplak J."/>
        </authorList>
    </citation>
    <scope>NUCLEOTIDE SEQUENCE [LARGE SCALE GENOMIC DNA]</scope>
</reference>
<dbReference type="InterPro" id="IPR017972">
    <property type="entry name" value="Cyt_P450_CS"/>
</dbReference>
<evidence type="ECO:0008006" key="15">
    <source>
        <dbReference type="Google" id="ProtNLM"/>
    </source>
</evidence>
<accession>A0AAV1B3F9</accession>
<sequence length="500" mass="56607">MEFLLSSTILLLLLPFTLYFLLSKCTKNMIKLPPGPTPLPFIGNLHQLGKKPHKSLAKLAEIHGPLMSLKLGQVTTIVVSSPNMAKQILQTHDNILSNRTIPDAVKVHDHHKYNMAFLPIAPLWRELRKIFNNQLFSSKTLDESKGIRLQKLKDCLNDITQTSLTNEAINIGDMVFKTSINLLSNTIFSLDLVQPGDSVEDFKELILNILKECGKPNIVDLFPAINMFDFDLQGIKGRNAVHAQKVLDIFQRLVDERLKLREVQGFDTNKDMLSNLLNMAQDNSQEMNIAKIPHLFLTLFIAGTDTISSTLEWAMAELLKNENIMSKAKQELEQIIGKGKPIEDSDIVKLPYLQAIIKETFRLHPSVPFLLPRKANANVEIDGYTIPKDAQIWVNVWAIGRNSSVWENENLFSPDRFLNSQIDAKGHNFELLPFGAGRRICPGLPLATKMLHLMLGSFINCFNWKLQDGIKIQDMNMEDKFGLSLEKSQPLRLVPQRICN</sequence>
<dbReference type="Proteomes" id="UP001157006">
    <property type="component" value="Chromosome 6"/>
</dbReference>
<evidence type="ECO:0000313" key="14">
    <source>
        <dbReference type="Proteomes" id="UP001157006"/>
    </source>
</evidence>
<dbReference type="EMBL" id="OX451741">
    <property type="protein sequence ID" value="CAI8617094.1"/>
    <property type="molecule type" value="Genomic_DNA"/>
</dbReference>
<dbReference type="InterPro" id="IPR002401">
    <property type="entry name" value="Cyt_P450_E_grp-I"/>
</dbReference>